<keyword evidence="2" id="KW-0547">Nucleotide-binding</keyword>
<proteinExistence type="predicted"/>
<name>A0A246EKS8_FUSNP</name>
<protein>
    <submittedName>
        <fullName evidence="2">Helicase</fullName>
    </submittedName>
</protein>
<dbReference type="Pfam" id="PF13604">
    <property type="entry name" value="AAA_30"/>
    <property type="match status" value="1"/>
</dbReference>
<dbReference type="Gene3D" id="3.40.50.300">
    <property type="entry name" value="P-loop containing nucleotide triphosphate hydrolases"/>
    <property type="match status" value="2"/>
</dbReference>
<organism evidence="2 3">
    <name type="scientific">Fusobacterium nucleatum subsp. polymorphum</name>
    <name type="common">Fusobacterium polymorphum</name>
    <dbReference type="NCBI Taxonomy" id="76857"/>
    <lineage>
        <taxon>Bacteria</taxon>
        <taxon>Fusobacteriati</taxon>
        <taxon>Fusobacteriota</taxon>
        <taxon>Fusobacteriia</taxon>
        <taxon>Fusobacteriales</taxon>
        <taxon>Fusobacteriaceae</taxon>
        <taxon>Fusobacterium</taxon>
    </lineage>
</organism>
<keyword evidence="2" id="KW-0067">ATP-binding</keyword>
<evidence type="ECO:0000313" key="3">
    <source>
        <dbReference type="Proteomes" id="UP000197470"/>
    </source>
</evidence>
<keyword evidence="2" id="KW-0378">Hydrolase</keyword>
<evidence type="ECO:0000259" key="1">
    <source>
        <dbReference type="Pfam" id="PF13538"/>
    </source>
</evidence>
<dbReference type="SUPFAM" id="SSF52540">
    <property type="entry name" value="P-loop containing nucleoside triphosphate hydrolases"/>
    <property type="match status" value="2"/>
</dbReference>
<evidence type="ECO:0000313" key="2">
    <source>
        <dbReference type="EMBL" id="OWP26391.1"/>
    </source>
</evidence>
<dbReference type="CDD" id="cd18809">
    <property type="entry name" value="SF1_C_RecD"/>
    <property type="match status" value="1"/>
</dbReference>
<accession>A0A246EKS8</accession>
<gene>
    <name evidence="2" type="ORF">CA839_11325</name>
</gene>
<dbReference type="Proteomes" id="UP000197470">
    <property type="component" value="Unassembled WGS sequence"/>
</dbReference>
<dbReference type="EMBL" id="NHRT01000001">
    <property type="protein sequence ID" value="OWP26391.1"/>
    <property type="molecule type" value="Genomic_DNA"/>
</dbReference>
<dbReference type="InterPro" id="IPR027785">
    <property type="entry name" value="UvrD-like_helicase_C"/>
</dbReference>
<comment type="caution">
    <text evidence="2">The sequence shown here is derived from an EMBL/GenBank/DDBJ whole genome shotgun (WGS) entry which is preliminary data.</text>
</comment>
<dbReference type="GO" id="GO:0004386">
    <property type="term" value="F:helicase activity"/>
    <property type="evidence" value="ECO:0007669"/>
    <property type="project" value="UniProtKB-KW"/>
</dbReference>
<dbReference type="Pfam" id="PF13538">
    <property type="entry name" value="UvrD_C_2"/>
    <property type="match status" value="1"/>
</dbReference>
<dbReference type="AlphaFoldDB" id="A0A246EKS8"/>
<keyword evidence="2" id="KW-0347">Helicase</keyword>
<sequence>MINNKIDKGIETLNKSLCRHIENINRDDRGIVAQDILSDLRHFIEHIMLKIYSTSINSDLEIEYKNICSGINYVKSQGSLNFLKKFHDLLQIVISHYKPLEENAERLMLKYYEYLFKVREYLKLNYNMEVLHNLEKFPLDIDLTLKEYYEKISLEIEKYSLKKIESGEKYYIQKIKPFFVNTKIYYEITFTLANDFSNKTDRIIAFSKIPIIDNYASLLNLEKTMINIVGKDMPILIINGWKISIRNCEFKNFFKIIKGYSQEIGYSVTNSLCTFMTEQRINLLDFINMEQFKYEKTKDFLASKAKNLNFFNVLDIARKIIINKNNGANILRYLLFTMNNTIIKKQFNNSSNINLSGLYIDNKAIPFDKIPFNFSPIGHNPPLEILYDCFDFEEHQPALLARYIRNKTEIEGHLFTSLKELNNFENSKDLIDKYNSILWYYHKPQNELRIDKEQIFIYKYVEDCRKIIEQLKILSKEGVQNYTNSVKEWLNTQNNGVDCEEKKEFLSSMFEKSKVGIIYGAAGTGKSTLINHISLFFSDKKKLFLAQTNPAVDNLKRRINISNSVFLTITKFLKTRRIDTEYDILVIDECSTVNNTDMREILKKAKFTLLILVGDIYQIESIRFGNWFTIAKNFIPSSSIFELTTPYRTKNQGLLNLWKRVREMDDSILELITRQNFSTTLDDSIFENTEKDEVILCLNYDGLYGINNINRFLQESNPSKAIIWGIQQFKVGDPILFNDSERFNPIIYNNMKGRILGIDILDAGKVTENIQFDIELDKNINGIDAQGMNFELLNKNEYNSNNSVIRFCVFKNEYENFDEDTYDINTIIPFQISYAISIHKAQGLEYNSVKIVIANEVDELITHSIFYTAITRAKSKLKIYWTPEVEHKILSTLKPRSNSKDISLLYKVTL</sequence>
<reference evidence="2 3" key="1">
    <citation type="submission" date="2017-05" db="EMBL/GenBank/DDBJ databases">
        <title>Genome sequencing of Fusobacterium nucleatum subsp. polymorphum KCOM 1001 (=ChDC F119).</title>
        <authorList>
            <person name="Kook J.-K."/>
            <person name="Park S.-N."/>
            <person name="Lim Y.K."/>
            <person name="Roh H."/>
        </authorList>
    </citation>
    <scope>NUCLEOTIDE SEQUENCE [LARGE SCALE GENOMIC DNA]</scope>
    <source>
        <strain evidence="2 3">KCOM 1001</strain>
    </source>
</reference>
<feature type="domain" description="UvrD-like helicase C-terminal" evidence="1">
    <location>
        <begin position="833"/>
        <end position="877"/>
    </location>
</feature>
<dbReference type="InterPro" id="IPR027417">
    <property type="entry name" value="P-loop_NTPase"/>
</dbReference>
<dbReference type="RefSeq" id="WP_088389408.1">
    <property type="nucleotide sequence ID" value="NZ_NHRT01000001.1"/>
</dbReference>